<organism evidence="1 2">
    <name type="scientific">Phytophthora infestans</name>
    <name type="common">Potato late blight agent</name>
    <name type="synonym">Botrytis infestans</name>
    <dbReference type="NCBI Taxonomy" id="4787"/>
    <lineage>
        <taxon>Eukaryota</taxon>
        <taxon>Sar</taxon>
        <taxon>Stramenopiles</taxon>
        <taxon>Oomycota</taxon>
        <taxon>Peronosporomycetes</taxon>
        <taxon>Peronosporales</taxon>
        <taxon>Peronosporaceae</taxon>
        <taxon>Phytophthora</taxon>
    </lineage>
</organism>
<dbReference type="AlphaFoldDB" id="A0A833SWL2"/>
<accession>A0A833SWL2</accession>
<dbReference type="EMBL" id="WSZM01000140">
    <property type="protein sequence ID" value="KAF4040453.1"/>
    <property type="molecule type" value="Genomic_DNA"/>
</dbReference>
<sequence>MRCNAAPRAGVDSRTLREKSGFWQDRYPLDHERNQLMFDYELFRGVDTSVVKPHSSKKLYDMSKVFDSTSPRRNGLLLRVRMKTIFQTL</sequence>
<name>A0A833SWL2_PHYIN</name>
<evidence type="ECO:0000313" key="1">
    <source>
        <dbReference type="EMBL" id="KAF4040453.1"/>
    </source>
</evidence>
<protein>
    <submittedName>
        <fullName evidence="1">Uncharacterized protein</fullName>
    </submittedName>
</protein>
<gene>
    <name evidence="1" type="ORF">GN244_ATG07314</name>
</gene>
<reference evidence="1" key="1">
    <citation type="submission" date="2020-04" db="EMBL/GenBank/DDBJ databases">
        <title>Hybrid Assembly of Korean Phytophthora infestans isolates.</title>
        <authorList>
            <person name="Prokchorchik M."/>
            <person name="Lee Y."/>
            <person name="Seo J."/>
            <person name="Cho J.-H."/>
            <person name="Park Y.-E."/>
            <person name="Jang D.-C."/>
            <person name="Im J.-S."/>
            <person name="Choi J.-G."/>
            <person name="Park H.-J."/>
            <person name="Lee G.-B."/>
            <person name="Lee Y.-G."/>
            <person name="Hong S.-Y."/>
            <person name="Cho K."/>
            <person name="Sohn K.H."/>
        </authorList>
    </citation>
    <scope>NUCLEOTIDE SEQUENCE</scope>
    <source>
        <strain evidence="1">KR_1_A1</strain>
    </source>
</reference>
<evidence type="ECO:0000313" key="2">
    <source>
        <dbReference type="Proteomes" id="UP000602510"/>
    </source>
</evidence>
<dbReference type="Proteomes" id="UP000602510">
    <property type="component" value="Unassembled WGS sequence"/>
</dbReference>
<comment type="caution">
    <text evidence="1">The sequence shown here is derived from an EMBL/GenBank/DDBJ whole genome shotgun (WGS) entry which is preliminary data.</text>
</comment>
<keyword evidence="2" id="KW-1185">Reference proteome</keyword>
<proteinExistence type="predicted"/>